<feature type="non-terminal residue" evidence="1">
    <location>
        <position position="285"/>
    </location>
</feature>
<reference evidence="1 2" key="1">
    <citation type="submission" date="2016-04" db="EMBL/GenBank/DDBJ databases">
        <title>The genome of Intoshia linei affirms orthonectids as highly simplified spiralians.</title>
        <authorList>
            <person name="Mikhailov K.V."/>
            <person name="Slusarev G.S."/>
            <person name="Nikitin M.A."/>
            <person name="Logacheva M.D."/>
            <person name="Penin A."/>
            <person name="Aleoshin V."/>
            <person name="Panchin Y.V."/>
        </authorList>
    </citation>
    <scope>NUCLEOTIDE SEQUENCE [LARGE SCALE GENOMIC DNA]</scope>
    <source>
        <strain evidence="1">Intl2013</strain>
        <tissue evidence="1">Whole animal</tissue>
    </source>
</reference>
<protein>
    <submittedName>
        <fullName evidence="1">Uncharacterized protein</fullName>
    </submittedName>
</protein>
<dbReference type="OrthoDB" id="1714508at2759"/>
<comment type="caution">
    <text evidence="1">The sequence shown here is derived from an EMBL/GenBank/DDBJ whole genome shotgun (WGS) entry which is preliminary data.</text>
</comment>
<dbReference type="GO" id="GO:0006355">
    <property type="term" value="P:regulation of DNA-templated transcription"/>
    <property type="evidence" value="ECO:0007669"/>
    <property type="project" value="InterPro"/>
</dbReference>
<evidence type="ECO:0000313" key="2">
    <source>
        <dbReference type="Proteomes" id="UP000078046"/>
    </source>
</evidence>
<sequence>MNEKNSNILGISAYVSDDSDTSEKNDVNNSVLSNVVKDCEVLSSNEQSNCVVKDDESIDDQGLLPSTPNEDCDKELLDKVNRVYHSFFGTGTSLNCEMQKTRSFKNPCIYEKLVQHFDIDQRGTNFDKVCFLQFLVVKIQHDYDVKNMAKSNARKQENVCSILPYYLCTYRYNCIKIFTKCTVLSILCESYNVIKCEKSYECKVSQKSCVELSEEELIEKEIRDSTIVKVCTLSLNLNLLLRTMNKYLDVMATTRYLIPLIKEIIKMSFVYTNEGALTIIKNATG</sequence>
<dbReference type="InterPro" id="IPR012479">
    <property type="entry name" value="SAP30BP"/>
</dbReference>
<dbReference type="GO" id="GO:0005634">
    <property type="term" value="C:nucleus"/>
    <property type="evidence" value="ECO:0007669"/>
    <property type="project" value="TreeGrafter"/>
</dbReference>
<name>A0A177AW09_9BILA</name>
<gene>
    <name evidence="1" type="ORF">A3Q56_06587</name>
</gene>
<evidence type="ECO:0000313" key="1">
    <source>
        <dbReference type="EMBL" id="OAF65702.1"/>
    </source>
</evidence>
<dbReference type="Proteomes" id="UP000078046">
    <property type="component" value="Unassembled WGS sequence"/>
</dbReference>
<dbReference type="PANTHER" id="PTHR13464:SF0">
    <property type="entry name" value="SAP30-BINDING PROTEIN"/>
    <property type="match status" value="1"/>
</dbReference>
<dbReference type="PANTHER" id="PTHR13464">
    <property type="entry name" value="TRANSCRIPTIONAL REGULATOR PROTEIN HCNGP"/>
    <property type="match status" value="1"/>
</dbReference>
<dbReference type="Pfam" id="PF07818">
    <property type="entry name" value="HCNGP"/>
    <property type="match status" value="1"/>
</dbReference>
<organism evidence="1 2">
    <name type="scientific">Intoshia linei</name>
    <dbReference type="NCBI Taxonomy" id="1819745"/>
    <lineage>
        <taxon>Eukaryota</taxon>
        <taxon>Metazoa</taxon>
        <taxon>Spiralia</taxon>
        <taxon>Lophotrochozoa</taxon>
        <taxon>Mesozoa</taxon>
        <taxon>Orthonectida</taxon>
        <taxon>Rhopaluridae</taxon>
        <taxon>Intoshia</taxon>
    </lineage>
</organism>
<dbReference type="EMBL" id="LWCA01001181">
    <property type="protein sequence ID" value="OAF65702.1"/>
    <property type="molecule type" value="Genomic_DNA"/>
</dbReference>
<dbReference type="AlphaFoldDB" id="A0A177AW09"/>
<proteinExistence type="predicted"/>
<keyword evidence="2" id="KW-1185">Reference proteome</keyword>
<accession>A0A177AW09</accession>